<feature type="compositionally biased region" description="Basic and acidic residues" evidence="8">
    <location>
        <begin position="397"/>
        <end position="411"/>
    </location>
</feature>
<dbReference type="CDD" id="cd12148">
    <property type="entry name" value="fungal_TF_MHR"/>
    <property type="match status" value="1"/>
</dbReference>
<feature type="signal peptide" evidence="9">
    <location>
        <begin position="1"/>
        <end position="17"/>
    </location>
</feature>
<dbReference type="SMART" id="SM00066">
    <property type="entry name" value="GAL4"/>
    <property type="match status" value="1"/>
</dbReference>
<dbReference type="GO" id="GO:0001216">
    <property type="term" value="F:DNA-binding transcription activator activity"/>
    <property type="evidence" value="ECO:0007669"/>
    <property type="project" value="UniProtKB-ARBA"/>
</dbReference>
<dbReference type="FunFam" id="4.10.240.10:FF:000003">
    <property type="entry name" value="C6 transcription factor (Leu3)"/>
    <property type="match status" value="1"/>
</dbReference>
<evidence type="ECO:0000256" key="7">
    <source>
        <dbReference type="ARBA" id="ARBA00023242"/>
    </source>
</evidence>
<dbReference type="Gene3D" id="4.10.240.10">
    <property type="entry name" value="Zn(2)-C6 fungal-type DNA-binding domain"/>
    <property type="match status" value="1"/>
</dbReference>
<dbReference type="OrthoDB" id="8062037at2759"/>
<name>A0A139IQB7_9PEZI</name>
<feature type="compositionally biased region" description="Polar residues" evidence="8">
    <location>
        <begin position="1088"/>
        <end position="1112"/>
    </location>
</feature>
<dbReference type="SUPFAM" id="SSF57701">
    <property type="entry name" value="Zn2/Cys6 DNA-binding domain"/>
    <property type="match status" value="1"/>
</dbReference>
<dbReference type="PANTHER" id="PTHR31845:SF39">
    <property type="entry name" value="TRANSCRIPTION FACTOR PBCR-RELATED"/>
    <property type="match status" value="1"/>
</dbReference>
<feature type="compositionally biased region" description="Polar residues" evidence="8">
    <location>
        <begin position="566"/>
        <end position="576"/>
    </location>
</feature>
<proteinExistence type="predicted"/>
<feature type="region of interest" description="Disordered" evidence="8">
    <location>
        <begin position="1050"/>
        <end position="1157"/>
    </location>
</feature>
<feature type="compositionally biased region" description="Basic and acidic residues" evidence="8">
    <location>
        <begin position="1120"/>
        <end position="1129"/>
    </location>
</feature>
<keyword evidence="7" id="KW-0539">Nucleus</keyword>
<evidence type="ECO:0000256" key="6">
    <source>
        <dbReference type="ARBA" id="ARBA00023163"/>
    </source>
</evidence>
<dbReference type="STRING" id="113226.A0A139IQB7"/>
<evidence type="ECO:0000259" key="10">
    <source>
        <dbReference type="PROSITE" id="PS50048"/>
    </source>
</evidence>
<evidence type="ECO:0000256" key="8">
    <source>
        <dbReference type="SAM" id="MobiDB-lite"/>
    </source>
</evidence>
<gene>
    <name evidence="11" type="ORF">AC579_5461</name>
</gene>
<evidence type="ECO:0000256" key="5">
    <source>
        <dbReference type="ARBA" id="ARBA00023125"/>
    </source>
</evidence>
<accession>A0A139IQB7</accession>
<evidence type="ECO:0000256" key="4">
    <source>
        <dbReference type="ARBA" id="ARBA00023015"/>
    </source>
</evidence>
<organism evidence="11 12">
    <name type="scientific">Pseudocercospora musae</name>
    <dbReference type="NCBI Taxonomy" id="113226"/>
    <lineage>
        <taxon>Eukaryota</taxon>
        <taxon>Fungi</taxon>
        <taxon>Dikarya</taxon>
        <taxon>Ascomycota</taxon>
        <taxon>Pezizomycotina</taxon>
        <taxon>Dothideomycetes</taxon>
        <taxon>Dothideomycetidae</taxon>
        <taxon>Mycosphaerellales</taxon>
        <taxon>Mycosphaerellaceae</taxon>
        <taxon>Pseudocercospora</taxon>
    </lineage>
</organism>
<evidence type="ECO:0000313" key="11">
    <source>
        <dbReference type="EMBL" id="KXT16754.1"/>
    </source>
</evidence>
<evidence type="ECO:0000256" key="3">
    <source>
        <dbReference type="ARBA" id="ARBA00022833"/>
    </source>
</evidence>
<dbReference type="CDD" id="cd00067">
    <property type="entry name" value="GAL4"/>
    <property type="match status" value="1"/>
</dbReference>
<keyword evidence="4" id="KW-0805">Transcription regulation</keyword>
<dbReference type="GO" id="GO:0000976">
    <property type="term" value="F:transcription cis-regulatory region binding"/>
    <property type="evidence" value="ECO:0007669"/>
    <property type="project" value="TreeGrafter"/>
</dbReference>
<evidence type="ECO:0000256" key="1">
    <source>
        <dbReference type="ARBA" id="ARBA00004123"/>
    </source>
</evidence>
<feature type="region of interest" description="Disordered" evidence="8">
    <location>
        <begin position="297"/>
        <end position="423"/>
    </location>
</feature>
<dbReference type="GO" id="GO:0005634">
    <property type="term" value="C:nucleus"/>
    <property type="evidence" value="ECO:0007669"/>
    <property type="project" value="UniProtKB-SubCell"/>
</dbReference>
<reference evidence="11 12" key="1">
    <citation type="submission" date="2015-07" db="EMBL/GenBank/DDBJ databases">
        <title>Comparative genomics of the Sigatoka disease complex on banana suggests a link between parallel evolutionary changes in Pseudocercospora fijiensis and Pseudocercospora eumusae and increased virulence on the banana host.</title>
        <authorList>
            <person name="Chang T.-C."/>
            <person name="Salvucci A."/>
            <person name="Crous P.W."/>
            <person name="Stergiopoulos I."/>
        </authorList>
    </citation>
    <scope>NUCLEOTIDE SEQUENCE [LARGE SCALE GENOMIC DNA]</scope>
    <source>
        <strain evidence="11 12">CBS 116634</strain>
    </source>
</reference>
<dbReference type="Pfam" id="PF00172">
    <property type="entry name" value="Zn_clus"/>
    <property type="match status" value="1"/>
</dbReference>
<sequence>MLAKPLVFAALALFVSAQDVDDSSSSLAIPGTSTTATTPPSAFGGVSSTSSRSTSTFRSATSRATTTAPSVSAQTTITGIVGSYSSGFAASVVAANPCDTTLAMQCTDNYYCSQAPDVVLTVTQGLSKYELEYSTRTGGAVLSLTQSCALDYESSTIKQAVCSAVISVSAVRTTTQSSNVETLTASPVFNVEAIPITAGAEKLPSAGARCTATEEEGAATTQGSQVFKVLVPVGMAVVGALISHGAYQAAADHVIVDSRTSHAHSVFYHRHTALASRRHGHQHADIEQTATARRCFGTMSQQQQQQQQQQAIDPALRSTPSDNRPQPLHHQQQPPPHFSAAPANLNTYPTSPPQPYYQYPTPRSHTPHAPGNGTGTGAPSSASHSNQTSPQNAAIAYEEHNEQEGGEHSADDGNGAPGEDPKRPRACEACRGLKVRCDQDPAHPELPCRRCAKAGRHCIITAPSRKRQKKSDSRVAELEKKLDALTAVLQQQQQTGHSQQPQYGSPYANAAPTVQMAQQNAQQYGPAAPPVPSPMQPSTASMQPPQKRRRTEEDPQQTPALDGYGEQNTAHSSRYQGKSDANKFPQTQDSWGPNADMMRYLTHRSPEEFMNRINSLVDPDLGVSIFNRYVTKMSPHMPAVVFPQATTAEQVWKEKPILYVCILSAGSSGILHPDTCRQLSRETIRAIADCVVCNGAKSLELIQAMQVIALWYKPPEKAEQTNFYQIIHMAAVMAIDIGLGKRFNASKARRGFGGPHSDYAPGPHLMLPINSDTIEARRAWLGCYYLCASASMVLRRPNLVHWTKYMQECVDILETSSEALPSDKLFCQHIKIQHICEEVSVQFLMDDSTASISITDPKVTYTLNVLENDLKKWSEDIPTELKSHSGLRFFEHVASLYLHEIALHFNHNIDDFRLPFTEESLKSVNNSTEKLTQNQIAALEACRKAAHGVLDHMLSFDVDTVKVLPMLIFFVRCTYAIVILIKMHVAITTPGSEISKMMTTDDINAEYYLDGLFSMFSHVASDQEFRPHPKVLRILSVLKDWFRKHKENVAAQSRGEQLPHPPTSTQQEAQNGGGGGQYSQTPLHMLSQVATANQTTQQHGQNSAQGEWTFNTPFPVEYGRTPHSDHPDSRFPVNARQQQSSTYPPPPDPGAAYADGLDPATNPWLWGSNFQQAMDLNLAAMEGISGGGMDGLFLGDGFGSNGEVQ</sequence>
<keyword evidence="3" id="KW-0862">Zinc</keyword>
<protein>
    <recommendedName>
        <fullName evidence="10">Zn(2)-C6 fungal-type domain-containing protein</fullName>
    </recommendedName>
</protein>
<dbReference type="InterPro" id="IPR051089">
    <property type="entry name" value="prtT"/>
</dbReference>
<evidence type="ECO:0000256" key="9">
    <source>
        <dbReference type="SAM" id="SignalP"/>
    </source>
</evidence>
<dbReference type="InterPro" id="IPR036864">
    <property type="entry name" value="Zn2-C6_fun-type_DNA-bd_sf"/>
</dbReference>
<keyword evidence="12" id="KW-1185">Reference proteome</keyword>
<dbReference type="PROSITE" id="PS50048">
    <property type="entry name" value="ZN2_CY6_FUNGAL_2"/>
    <property type="match status" value="1"/>
</dbReference>
<keyword evidence="2" id="KW-0479">Metal-binding</keyword>
<keyword evidence="6" id="KW-0804">Transcription</keyword>
<keyword evidence="5" id="KW-0238">DNA-binding</keyword>
<feature type="chain" id="PRO_5007297605" description="Zn(2)-C6 fungal-type domain-containing protein" evidence="9">
    <location>
        <begin position="18"/>
        <end position="1205"/>
    </location>
</feature>
<comment type="subcellular location">
    <subcellularLocation>
        <location evidence="1">Nucleus</location>
    </subcellularLocation>
</comment>
<feature type="region of interest" description="Disordered" evidence="8">
    <location>
        <begin position="518"/>
        <end position="594"/>
    </location>
</feature>
<evidence type="ECO:0000256" key="2">
    <source>
        <dbReference type="ARBA" id="ARBA00022723"/>
    </source>
</evidence>
<comment type="caution">
    <text evidence="11">The sequence shown here is derived from an EMBL/GenBank/DDBJ whole genome shotgun (WGS) entry which is preliminary data.</text>
</comment>
<feature type="domain" description="Zn(2)-C6 fungal-type" evidence="10">
    <location>
        <begin position="426"/>
        <end position="460"/>
    </location>
</feature>
<evidence type="ECO:0000313" key="12">
    <source>
        <dbReference type="Proteomes" id="UP000073492"/>
    </source>
</evidence>
<dbReference type="InterPro" id="IPR001138">
    <property type="entry name" value="Zn2Cys6_DnaBD"/>
</dbReference>
<dbReference type="AlphaFoldDB" id="A0A139IQB7"/>
<dbReference type="Proteomes" id="UP000073492">
    <property type="component" value="Unassembled WGS sequence"/>
</dbReference>
<feature type="compositionally biased region" description="Low complexity" evidence="8">
    <location>
        <begin position="301"/>
        <end position="310"/>
    </location>
</feature>
<dbReference type="GO" id="GO:0008270">
    <property type="term" value="F:zinc ion binding"/>
    <property type="evidence" value="ECO:0007669"/>
    <property type="project" value="InterPro"/>
</dbReference>
<dbReference type="GO" id="GO:0000981">
    <property type="term" value="F:DNA-binding transcription factor activity, RNA polymerase II-specific"/>
    <property type="evidence" value="ECO:0007669"/>
    <property type="project" value="InterPro"/>
</dbReference>
<keyword evidence="9" id="KW-0732">Signal</keyword>
<feature type="region of interest" description="Disordered" evidence="8">
    <location>
        <begin position="23"/>
        <end position="62"/>
    </location>
</feature>
<feature type="compositionally biased region" description="Low complexity" evidence="8">
    <location>
        <begin position="32"/>
        <end position="62"/>
    </location>
</feature>
<dbReference type="EMBL" id="LFZO01000030">
    <property type="protein sequence ID" value="KXT16754.1"/>
    <property type="molecule type" value="Genomic_DNA"/>
</dbReference>
<dbReference type="PROSITE" id="PS00463">
    <property type="entry name" value="ZN2_CY6_FUNGAL_1"/>
    <property type="match status" value="1"/>
</dbReference>
<feature type="compositionally biased region" description="Polar residues" evidence="8">
    <location>
        <begin position="377"/>
        <end position="392"/>
    </location>
</feature>
<dbReference type="PANTHER" id="PTHR31845">
    <property type="entry name" value="FINGER DOMAIN PROTEIN, PUTATIVE-RELATED"/>
    <property type="match status" value="1"/>
</dbReference>